<evidence type="ECO:0000259" key="7">
    <source>
        <dbReference type="PROSITE" id="PS50111"/>
    </source>
</evidence>
<gene>
    <name evidence="8" type="ORF">DXX93_15735</name>
</gene>
<reference evidence="8 9" key="1">
    <citation type="submission" date="2018-08" db="EMBL/GenBank/DDBJ databases">
        <title>Thalassotalea euphylliae genome.</title>
        <authorList>
            <person name="Summers S."/>
            <person name="Rice S.A."/>
            <person name="Freckelton M.L."/>
            <person name="Nedved B.T."/>
            <person name="Hadfield M.G."/>
        </authorList>
    </citation>
    <scope>NUCLEOTIDE SEQUENCE [LARGE SCALE GENOMIC DNA]</scope>
    <source>
        <strain evidence="8 9">H1</strain>
    </source>
</reference>
<feature type="coiled-coil region" evidence="5">
    <location>
        <begin position="406"/>
        <end position="433"/>
    </location>
</feature>
<evidence type="ECO:0000256" key="4">
    <source>
        <dbReference type="PROSITE-ProRule" id="PRU00284"/>
    </source>
</evidence>
<keyword evidence="5" id="KW-0175">Coiled coil</keyword>
<dbReference type="CDD" id="cd11386">
    <property type="entry name" value="MCP_signal"/>
    <property type="match status" value="1"/>
</dbReference>
<keyword evidence="6" id="KW-0472">Membrane</keyword>
<evidence type="ECO:0000256" key="1">
    <source>
        <dbReference type="ARBA" id="ARBA00004370"/>
    </source>
</evidence>
<sequence>MNLKNKLTLIFLIVALIPALTISFIAIYISTGSLEQQGFAQLISVRDIKKSQITSYFGERKGDIEVLAMNVVKLLDKPNQTLSDVAHSYQDYFARFIEAYGYYDLFLINQSGDVFYTVTREVDYQSNLISGPYANSGLGRVFKSSLNNQIFAMEDFSRYAPSNDEPASFISLPVEVAGERLIIALQLSIESINNIMQQRSGMGETGESYLVGSDLLMRSDSYLDPKGHTVKASFAGNVTNNGVDTIAANLAIAGETGAQEIIDYNGNPVLSAYTPIDVHGIRWALLSEIDVAEAFEAVDQLYMNIALLVSVCVAVVIAVAFYIARTITRPLGGEPEDMMVIANTIADGDLTMEFEQTNSTSGVYQAMYKMSERLKAMISDIIDDSNMLASSSEECSAASMDTSRNLGEQQQNIEQLATAIQEMSASINNVAENASQVASSVQTAQQQSASSNQQLQHTITDINQLDKEIGEAHDVIIALEQESHSISAVLEVIRGIAEQTNLLALNAAIEAARAGEQGRGFAVVADEVRTLAEKTQESTKSIEEMISNLQTSSQQAVTVMAASHETADNTLKNANLTGEAINTIHQEIDSILEKAELIASAVEQQAGVCEEINQNITAINDVAYQNSASANQVTAASQNISEIAVQLNQLSLQFKV</sequence>
<dbReference type="GO" id="GO:0016020">
    <property type="term" value="C:membrane"/>
    <property type="evidence" value="ECO:0007669"/>
    <property type="project" value="UniProtKB-SubCell"/>
</dbReference>
<dbReference type="EMBL" id="QUOU01000001">
    <property type="protein sequence ID" value="REL27862.1"/>
    <property type="molecule type" value="Genomic_DNA"/>
</dbReference>
<comment type="caution">
    <text evidence="8">The sequence shown here is derived from an EMBL/GenBank/DDBJ whole genome shotgun (WGS) entry which is preliminary data.</text>
</comment>
<comment type="similarity">
    <text evidence="3">Belongs to the methyl-accepting chemotaxis (MCP) protein family.</text>
</comment>
<evidence type="ECO:0000313" key="8">
    <source>
        <dbReference type="EMBL" id="REL27862.1"/>
    </source>
</evidence>
<dbReference type="RefSeq" id="WP_116008928.1">
    <property type="nucleotide sequence ID" value="NZ_QUOU01000001.1"/>
</dbReference>
<evidence type="ECO:0000256" key="6">
    <source>
        <dbReference type="SAM" id="Phobius"/>
    </source>
</evidence>
<dbReference type="Proteomes" id="UP000256478">
    <property type="component" value="Unassembled WGS sequence"/>
</dbReference>
<accession>A0A3E0TVA4</accession>
<dbReference type="SUPFAM" id="SSF58104">
    <property type="entry name" value="Methyl-accepting chemotaxis protein (MCP) signaling domain"/>
    <property type="match status" value="1"/>
</dbReference>
<dbReference type="AlphaFoldDB" id="A0A3E0TVA4"/>
<dbReference type="CDD" id="cd18774">
    <property type="entry name" value="PDC2_HK_sensor"/>
    <property type="match status" value="1"/>
</dbReference>
<evidence type="ECO:0000256" key="5">
    <source>
        <dbReference type="SAM" id="Coils"/>
    </source>
</evidence>
<dbReference type="OrthoDB" id="9806704at2"/>
<feature type="domain" description="Methyl-accepting transducer" evidence="7">
    <location>
        <begin position="384"/>
        <end position="620"/>
    </location>
</feature>
<organism evidence="8 9">
    <name type="scientific">Thalassotalea euphylliae</name>
    <dbReference type="NCBI Taxonomy" id="1655234"/>
    <lineage>
        <taxon>Bacteria</taxon>
        <taxon>Pseudomonadati</taxon>
        <taxon>Pseudomonadota</taxon>
        <taxon>Gammaproteobacteria</taxon>
        <taxon>Alteromonadales</taxon>
        <taxon>Colwelliaceae</taxon>
        <taxon>Thalassotalea</taxon>
    </lineage>
</organism>
<dbReference type="Gene3D" id="1.10.287.950">
    <property type="entry name" value="Methyl-accepting chemotaxis protein"/>
    <property type="match status" value="1"/>
</dbReference>
<dbReference type="Gene3D" id="3.30.450.20">
    <property type="entry name" value="PAS domain"/>
    <property type="match status" value="1"/>
</dbReference>
<keyword evidence="6" id="KW-1133">Transmembrane helix</keyword>
<feature type="transmembrane region" description="Helical" evidence="6">
    <location>
        <begin position="7"/>
        <end position="29"/>
    </location>
</feature>
<dbReference type="GO" id="GO:0007165">
    <property type="term" value="P:signal transduction"/>
    <property type="evidence" value="ECO:0007669"/>
    <property type="project" value="UniProtKB-KW"/>
</dbReference>
<dbReference type="Pfam" id="PF00015">
    <property type="entry name" value="MCPsignal"/>
    <property type="match status" value="1"/>
</dbReference>
<dbReference type="SMART" id="SM00283">
    <property type="entry name" value="MA"/>
    <property type="match status" value="1"/>
</dbReference>
<feature type="transmembrane region" description="Helical" evidence="6">
    <location>
        <begin position="301"/>
        <end position="324"/>
    </location>
</feature>
<protein>
    <submittedName>
        <fullName evidence="8">Methyl-accepting chemotaxis protein</fullName>
    </submittedName>
</protein>
<keyword evidence="6" id="KW-0812">Transmembrane</keyword>
<evidence type="ECO:0000313" key="9">
    <source>
        <dbReference type="Proteomes" id="UP000256478"/>
    </source>
</evidence>
<dbReference type="PROSITE" id="PS50111">
    <property type="entry name" value="CHEMOTAXIS_TRANSDUC_2"/>
    <property type="match status" value="1"/>
</dbReference>
<dbReference type="PANTHER" id="PTHR32089">
    <property type="entry name" value="METHYL-ACCEPTING CHEMOTAXIS PROTEIN MCPB"/>
    <property type="match status" value="1"/>
</dbReference>
<comment type="subcellular location">
    <subcellularLocation>
        <location evidence="1">Membrane</location>
    </subcellularLocation>
</comment>
<dbReference type="InterPro" id="IPR004089">
    <property type="entry name" value="MCPsignal_dom"/>
</dbReference>
<keyword evidence="2 4" id="KW-0807">Transducer</keyword>
<dbReference type="GO" id="GO:0006935">
    <property type="term" value="P:chemotaxis"/>
    <property type="evidence" value="ECO:0007669"/>
    <property type="project" value="UniProtKB-ARBA"/>
</dbReference>
<evidence type="ECO:0000256" key="2">
    <source>
        <dbReference type="ARBA" id="ARBA00023224"/>
    </source>
</evidence>
<evidence type="ECO:0000256" key="3">
    <source>
        <dbReference type="ARBA" id="ARBA00029447"/>
    </source>
</evidence>
<dbReference type="PANTHER" id="PTHR32089:SF120">
    <property type="entry name" value="METHYL-ACCEPTING CHEMOTAXIS PROTEIN TLPQ"/>
    <property type="match status" value="1"/>
</dbReference>
<dbReference type="FunFam" id="1.10.287.950:FF:000001">
    <property type="entry name" value="Methyl-accepting chemotaxis sensory transducer"/>
    <property type="match status" value="1"/>
</dbReference>
<proteinExistence type="inferred from homology"/>
<name>A0A3E0TVA4_9GAMM</name>